<keyword evidence="3" id="KW-1185">Reference proteome</keyword>
<keyword evidence="1" id="KW-0472">Membrane</keyword>
<dbReference type="OrthoDB" id="3020506at2759"/>
<keyword evidence="1" id="KW-1133">Transmembrane helix</keyword>
<evidence type="ECO:0000313" key="3">
    <source>
        <dbReference type="Proteomes" id="UP001063166"/>
    </source>
</evidence>
<feature type="transmembrane region" description="Helical" evidence="1">
    <location>
        <begin position="268"/>
        <end position="290"/>
    </location>
</feature>
<accession>A0A9P3PSL9</accession>
<evidence type="ECO:0000313" key="2">
    <source>
        <dbReference type="EMBL" id="GLB41308.1"/>
    </source>
</evidence>
<gene>
    <name evidence="2" type="ORF">LshimejAT787_0905230</name>
</gene>
<dbReference type="Proteomes" id="UP001063166">
    <property type="component" value="Unassembled WGS sequence"/>
</dbReference>
<organism evidence="2 3">
    <name type="scientific">Lyophyllum shimeji</name>
    <name type="common">Hon-shimeji</name>
    <name type="synonym">Tricholoma shimeji</name>
    <dbReference type="NCBI Taxonomy" id="47721"/>
    <lineage>
        <taxon>Eukaryota</taxon>
        <taxon>Fungi</taxon>
        <taxon>Dikarya</taxon>
        <taxon>Basidiomycota</taxon>
        <taxon>Agaricomycotina</taxon>
        <taxon>Agaricomycetes</taxon>
        <taxon>Agaricomycetidae</taxon>
        <taxon>Agaricales</taxon>
        <taxon>Tricholomatineae</taxon>
        <taxon>Lyophyllaceae</taxon>
        <taxon>Lyophyllum</taxon>
    </lineage>
</organism>
<evidence type="ECO:0000256" key="1">
    <source>
        <dbReference type="SAM" id="Phobius"/>
    </source>
</evidence>
<feature type="transmembrane region" description="Helical" evidence="1">
    <location>
        <begin position="228"/>
        <end position="247"/>
    </location>
</feature>
<feature type="transmembrane region" description="Helical" evidence="1">
    <location>
        <begin position="75"/>
        <end position="94"/>
    </location>
</feature>
<feature type="transmembrane region" description="Helical" evidence="1">
    <location>
        <begin position="115"/>
        <end position="137"/>
    </location>
</feature>
<sequence length="348" mass="38926">MYTLYSSFALSLGCSRSLPSDNLQLDLLQEVLEVQKNSTLRVESWLPSFVYSQHHSFSALNNMAPVHSAFFGSHVIQNALTIIPWAWLILDYHWRLRKEVKGIWRPVALGHRPSNIAIVYVFLRYGALIGQSVNMVWSIVLMSKPFVQPLVCSGWFWLQSLLIQGLFGAVQYVVMLRVDALYFGDWRSRILLIFSWLTERVALAYVGVETHRSLQTDATCMTAHLPVNLVIGLVAIMVSVQLVVWMMTFAKIYGGPKSPLTKLLSRDGALVCAAIVSLYLIVVPYASAVTVLSHNLFAFMITMLSNLGCALILNLQCLAFDEPSKPSHTGVTSTWCLDTLQASVDTDH</sequence>
<feature type="transmembrane region" description="Helical" evidence="1">
    <location>
        <begin position="157"/>
        <end position="178"/>
    </location>
</feature>
<keyword evidence="1" id="KW-0812">Transmembrane</keyword>
<feature type="transmembrane region" description="Helical" evidence="1">
    <location>
        <begin position="296"/>
        <end position="315"/>
    </location>
</feature>
<comment type="caution">
    <text evidence="2">The sequence shown here is derived from an EMBL/GenBank/DDBJ whole genome shotgun (WGS) entry which is preliminary data.</text>
</comment>
<proteinExistence type="predicted"/>
<dbReference type="EMBL" id="BRPK01000009">
    <property type="protein sequence ID" value="GLB41308.1"/>
    <property type="molecule type" value="Genomic_DNA"/>
</dbReference>
<dbReference type="AlphaFoldDB" id="A0A9P3PSL9"/>
<name>A0A9P3PSL9_LYOSH</name>
<reference evidence="2" key="1">
    <citation type="submission" date="2022-07" db="EMBL/GenBank/DDBJ databases">
        <title>The genome of Lyophyllum shimeji provides insight into the initial evolution of ectomycorrhizal fungal genome.</title>
        <authorList>
            <person name="Kobayashi Y."/>
            <person name="Shibata T."/>
            <person name="Hirakawa H."/>
            <person name="Shigenobu S."/>
            <person name="Nishiyama T."/>
            <person name="Yamada A."/>
            <person name="Hasebe M."/>
            <person name="Kawaguchi M."/>
        </authorList>
    </citation>
    <scope>NUCLEOTIDE SEQUENCE</scope>
    <source>
        <strain evidence="2">AT787</strain>
    </source>
</reference>
<protein>
    <submittedName>
        <fullName evidence="2">Uncharacterized protein</fullName>
    </submittedName>
</protein>